<dbReference type="Gene3D" id="1.10.8.10">
    <property type="entry name" value="DNA helicase RuvA subunit, C-terminal domain"/>
    <property type="match status" value="1"/>
</dbReference>
<reference evidence="2" key="1">
    <citation type="submission" date="2018-12" db="EMBL/GenBank/DDBJ databases">
        <authorList>
            <person name="Syme R.A."/>
            <person name="Farfan-Caceres L."/>
            <person name="Lichtenzveig J."/>
        </authorList>
    </citation>
    <scope>NUCLEOTIDE SEQUENCE</scope>
    <source>
        <strain evidence="2">Al4</strain>
    </source>
</reference>
<dbReference type="Proteomes" id="UP000651452">
    <property type="component" value="Unassembled WGS sequence"/>
</dbReference>
<feature type="region of interest" description="Disordered" evidence="1">
    <location>
        <begin position="1"/>
        <end position="29"/>
    </location>
</feature>
<gene>
    <name evidence="2" type="ORF">EKO04_010100</name>
</gene>
<organism evidence="2 3">
    <name type="scientific">Ascochyta lentis</name>
    <dbReference type="NCBI Taxonomy" id="205686"/>
    <lineage>
        <taxon>Eukaryota</taxon>
        <taxon>Fungi</taxon>
        <taxon>Dikarya</taxon>
        <taxon>Ascomycota</taxon>
        <taxon>Pezizomycotina</taxon>
        <taxon>Dothideomycetes</taxon>
        <taxon>Pleosporomycetidae</taxon>
        <taxon>Pleosporales</taxon>
        <taxon>Pleosporineae</taxon>
        <taxon>Didymellaceae</taxon>
        <taxon>Ascochyta</taxon>
    </lineage>
</organism>
<evidence type="ECO:0000313" key="3">
    <source>
        <dbReference type="Proteomes" id="UP000651452"/>
    </source>
</evidence>
<reference evidence="2" key="2">
    <citation type="submission" date="2020-09" db="EMBL/GenBank/DDBJ databases">
        <title>Reference genome assembly for Australian Ascochyta lentis isolate Al4.</title>
        <authorList>
            <person name="Lee R.C."/>
            <person name="Farfan-Caceres L.M."/>
            <person name="Debler J.W."/>
            <person name="Williams A.H."/>
            <person name="Henares B.M."/>
        </authorList>
    </citation>
    <scope>NUCLEOTIDE SEQUENCE</scope>
    <source>
        <strain evidence="2">Al4</strain>
    </source>
</reference>
<dbReference type="InterPro" id="IPR009060">
    <property type="entry name" value="UBA-like_sf"/>
</dbReference>
<keyword evidence="3" id="KW-1185">Reference proteome</keyword>
<comment type="caution">
    <text evidence="2">The sequence shown here is derived from an EMBL/GenBank/DDBJ whole genome shotgun (WGS) entry which is preliminary data.</text>
</comment>
<proteinExistence type="predicted"/>
<feature type="compositionally biased region" description="Basic and acidic residues" evidence="1">
    <location>
        <begin position="1"/>
        <end position="14"/>
    </location>
</feature>
<evidence type="ECO:0000256" key="1">
    <source>
        <dbReference type="SAM" id="MobiDB-lite"/>
    </source>
</evidence>
<accession>A0A8H7IT51</accession>
<name>A0A8H7IT51_9PLEO</name>
<evidence type="ECO:0000313" key="2">
    <source>
        <dbReference type="EMBL" id="KAF9692040.1"/>
    </source>
</evidence>
<sequence length="428" mass="48911">MADSERAEETDRADGMQIHNTLRDPKAPLTEDGKLTDLIANLDTEKRSAIGEFIEVTEEGVDVAIRTLNECEWDLIEAVGRFFDGAKMQQDTDDANSSLPTVEPIRTSKLAIDRRFRVNEASLRQKILYRITEENGRENPRSPRTAIVDTIAATRDTHSTVHTPLLSMFLSPYPEKLWLYPMPVEYFKSTIPATPLAVNDFTDGFDDNAVLVVTKVMDLLLGTRRLRPWCDATECAMGDAEQEDIANEDCVWAPDYVIKFKTHVAEYETRLIGHVEFLAGKPGALSEAYGRRHTAEWGSLRCVLGDVVQWMLMANLRYSFLVSSDEIMFMRIDIKKKMFKDKTVLFEPWLDYSKPMKITDAFNVKKGTITARMALLHILWLVAQKGRENWFLPDEMGNCLNYAVFTKANENWELRRPRVPESSRVSKL</sequence>
<dbReference type="OrthoDB" id="3792603at2759"/>
<dbReference type="SUPFAM" id="SSF46934">
    <property type="entry name" value="UBA-like"/>
    <property type="match status" value="1"/>
</dbReference>
<dbReference type="EMBL" id="RZGK01000019">
    <property type="protein sequence ID" value="KAF9692040.1"/>
    <property type="molecule type" value="Genomic_DNA"/>
</dbReference>
<protein>
    <submittedName>
        <fullName evidence="2">Uncharacterized protein</fullName>
    </submittedName>
</protein>
<dbReference type="AlphaFoldDB" id="A0A8H7IT51"/>
<dbReference type="Pfam" id="PF14555">
    <property type="entry name" value="UBA_4"/>
    <property type="match status" value="1"/>
</dbReference>